<name>A0A4R6Y1X5_9BURK</name>
<comment type="caution">
    <text evidence="2">The sequence shown here is derived from an EMBL/GenBank/DDBJ whole genome shotgun (WGS) entry which is preliminary data.</text>
</comment>
<dbReference type="SUPFAM" id="SSF54427">
    <property type="entry name" value="NTF2-like"/>
    <property type="match status" value="1"/>
</dbReference>
<keyword evidence="1" id="KW-0732">Signal</keyword>
<reference evidence="2 3" key="1">
    <citation type="submission" date="2019-03" db="EMBL/GenBank/DDBJ databases">
        <title>Genomic Encyclopedia of Type Strains, Phase IV (KMG-IV): sequencing the most valuable type-strain genomes for metagenomic binning, comparative biology and taxonomic classification.</title>
        <authorList>
            <person name="Goeker M."/>
        </authorList>
    </citation>
    <scope>NUCLEOTIDE SEQUENCE [LARGE SCALE GENOMIC DNA]</scope>
    <source>
        <strain evidence="2 3">DSM 102852</strain>
    </source>
</reference>
<dbReference type="RefSeq" id="WP_133621289.1">
    <property type="nucleotide sequence ID" value="NZ_SNZE01000024.1"/>
</dbReference>
<feature type="chain" id="PRO_5020513974" evidence="1">
    <location>
        <begin position="23"/>
        <end position="147"/>
    </location>
</feature>
<dbReference type="Pfam" id="PF07366">
    <property type="entry name" value="SnoaL"/>
    <property type="match status" value="1"/>
</dbReference>
<organism evidence="2 3">
    <name type="scientific">Hydromonas duriensis</name>
    <dbReference type="NCBI Taxonomy" id="1527608"/>
    <lineage>
        <taxon>Bacteria</taxon>
        <taxon>Pseudomonadati</taxon>
        <taxon>Pseudomonadota</taxon>
        <taxon>Betaproteobacteria</taxon>
        <taxon>Burkholderiales</taxon>
        <taxon>Burkholderiaceae</taxon>
        <taxon>Hydromonas</taxon>
    </lineage>
</organism>
<dbReference type="EMBL" id="SNZE01000024">
    <property type="protein sequence ID" value="TDR30225.1"/>
    <property type="molecule type" value="Genomic_DNA"/>
</dbReference>
<dbReference type="Gene3D" id="3.10.450.50">
    <property type="match status" value="1"/>
</dbReference>
<proteinExistence type="predicted"/>
<dbReference type="GO" id="GO:0030638">
    <property type="term" value="P:polyketide metabolic process"/>
    <property type="evidence" value="ECO:0007669"/>
    <property type="project" value="InterPro"/>
</dbReference>
<keyword evidence="3" id="KW-1185">Reference proteome</keyword>
<protein>
    <submittedName>
        <fullName evidence="2">Putative SnoaL-like aldol condensation-catalyzing enzyme</fullName>
    </submittedName>
</protein>
<dbReference type="PANTHER" id="PTHR38436:SF1">
    <property type="entry name" value="ESTER CYCLASE"/>
    <property type="match status" value="1"/>
</dbReference>
<feature type="signal peptide" evidence="1">
    <location>
        <begin position="1"/>
        <end position="22"/>
    </location>
</feature>
<dbReference type="InterPro" id="IPR032710">
    <property type="entry name" value="NTF2-like_dom_sf"/>
</dbReference>
<dbReference type="PANTHER" id="PTHR38436">
    <property type="entry name" value="POLYKETIDE CYCLASE SNOAL-LIKE DOMAIN"/>
    <property type="match status" value="1"/>
</dbReference>
<accession>A0A4R6Y1X5</accession>
<evidence type="ECO:0000313" key="3">
    <source>
        <dbReference type="Proteomes" id="UP000294480"/>
    </source>
</evidence>
<sequence>MFKRIITVFAAILSISSITAQAKDSPESMRKLAEAVNQELWNNHDISAIDRYFAKDYIQHSAGADGSEGLKAFATSFFKKFPEFKVESKRIIVENDILVNFSVTRINPQDIGQTCFDMLRVKNGKFVEHWDSCQDIPKERLNKNLPW</sequence>
<gene>
    <name evidence="2" type="ORF">DFR44_1241</name>
</gene>
<dbReference type="OrthoDB" id="129343at2"/>
<evidence type="ECO:0000313" key="2">
    <source>
        <dbReference type="EMBL" id="TDR30225.1"/>
    </source>
</evidence>
<dbReference type="AlphaFoldDB" id="A0A4R6Y1X5"/>
<dbReference type="InterPro" id="IPR009959">
    <property type="entry name" value="Cyclase_SnoaL-like"/>
</dbReference>
<dbReference type="Proteomes" id="UP000294480">
    <property type="component" value="Unassembled WGS sequence"/>
</dbReference>
<evidence type="ECO:0000256" key="1">
    <source>
        <dbReference type="SAM" id="SignalP"/>
    </source>
</evidence>